<keyword evidence="1" id="KW-0694">RNA-binding</keyword>
<dbReference type="GO" id="GO:0015074">
    <property type="term" value="P:DNA integration"/>
    <property type="evidence" value="ECO:0007669"/>
    <property type="project" value="InterPro"/>
</dbReference>
<sequence length="114" mass="13267">MFLSSHKNDTAIKTSIMICNKAISHKVLFQNIIGNRDLKYTSALWTNIHNLLGTKLSFSPEYNPQTDGIAERMMQTLEEMIRRFCAYGLDLKDSDHFIHDWCALIQALELEYRK</sequence>
<dbReference type="Gene3D" id="3.30.420.10">
    <property type="entry name" value="Ribonuclease H-like superfamily/Ribonuclease H"/>
    <property type="match status" value="1"/>
</dbReference>
<protein>
    <recommendedName>
        <fullName evidence="2">Integrase catalytic domain-containing protein</fullName>
    </recommendedName>
</protein>
<dbReference type="InterPro" id="IPR012337">
    <property type="entry name" value="RNaseH-like_sf"/>
</dbReference>
<comment type="caution">
    <text evidence="3">The sequence shown here is derived from an EMBL/GenBank/DDBJ whole genome shotgun (WGS) entry which is preliminary data.</text>
</comment>
<evidence type="ECO:0000313" key="3">
    <source>
        <dbReference type="EMBL" id="MBW0508552.1"/>
    </source>
</evidence>
<name>A0A9Q3DUS5_9BASI</name>
<dbReference type="Proteomes" id="UP000765509">
    <property type="component" value="Unassembled WGS sequence"/>
</dbReference>
<dbReference type="InterPro" id="IPR001584">
    <property type="entry name" value="Integrase_cat-core"/>
</dbReference>
<keyword evidence="4" id="KW-1185">Reference proteome</keyword>
<dbReference type="EMBL" id="AVOT02020400">
    <property type="protein sequence ID" value="MBW0508552.1"/>
    <property type="molecule type" value="Genomic_DNA"/>
</dbReference>
<dbReference type="GO" id="GO:0005634">
    <property type="term" value="C:nucleus"/>
    <property type="evidence" value="ECO:0007669"/>
    <property type="project" value="UniProtKB-ARBA"/>
</dbReference>
<reference evidence="3" key="1">
    <citation type="submission" date="2021-03" db="EMBL/GenBank/DDBJ databases">
        <title>Draft genome sequence of rust myrtle Austropuccinia psidii MF-1, a brazilian biotype.</title>
        <authorList>
            <person name="Quecine M.C."/>
            <person name="Pachon D.M.R."/>
            <person name="Bonatelli M.L."/>
            <person name="Correr F.H."/>
            <person name="Franceschini L.M."/>
            <person name="Leite T.F."/>
            <person name="Margarido G.R.A."/>
            <person name="Almeida C.A."/>
            <person name="Ferrarezi J.A."/>
            <person name="Labate C.A."/>
        </authorList>
    </citation>
    <scope>NUCLEOTIDE SEQUENCE</scope>
    <source>
        <strain evidence="3">MF-1</strain>
    </source>
</reference>
<dbReference type="GO" id="GO:0003723">
    <property type="term" value="F:RNA binding"/>
    <property type="evidence" value="ECO:0007669"/>
    <property type="project" value="UniProtKB-KW"/>
</dbReference>
<proteinExistence type="predicted"/>
<dbReference type="SUPFAM" id="SSF53098">
    <property type="entry name" value="Ribonuclease H-like"/>
    <property type="match status" value="1"/>
</dbReference>
<organism evidence="3 4">
    <name type="scientific">Austropuccinia psidii MF-1</name>
    <dbReference type="NCBI Taxonomy" id="1389203"/>
    <lineage>
        <taxon>Eukaryota</taxon>
        <taxon>Fungi</taxon>
        <taxon>Dikarya</taxon>
        <taxon>Basidiomycota</taxon>
        <taxon>Pucciniomycotina</taxon>
        <taxon>Pucciniomycetes</taxon>
        <taxon>Pucciniales</taxon>
        <taxon>Sphaerophragmiaceae</taxon>
        <taxon>Austropuccinia</taxon>
    </lineage>
</organism>
<evidence type="ECO:0000259" key="2">
    <source>
        <dbReference type="PROSITE" id="PS50994"/>
    </source>
</evidence>
<evidence type="ECO:0000313" key="4">
    <source>
        <dbReference type="Proteomes" id="UP000765509"/>
    </source>
</evidence>
<accession>A0A9Q3DUS5</accession>
<dbReference type="PROSITE" id="PS50994">
    <property type="entry name" value="INTEGRASE"/>
    <property type="match status" value="1"/>
</dbReference>
<feature type="domain" description="Integrase catalytic" evidence="2">
    <location>
        <begin position="1"/>
        <end position="114"/>
    </location>
</feature>
<evidence type="ECO:0000256" key="1">
    <source>
        <dbReference type="ARBA" id="ARBA00022884"/>
    </source>
</evidence>
<dbReference type="InterPro" id="IPR036397">
    <property type="entry name" value="RNaseH_sf"/>
</dbReference>
<dbReference type="AlphaFoldDB" id="A0A9Q3DUS5"/>
<gene>
    <name evidence="3" type="ORF">O181_048267</name>
</gene>